<feature type="compositionally biased region" description="Basic and acidic residues" evidence="1">
    <location>
        <begin position="591"/>
        <end position="602"/>
    </location>
</feature>
<organism evidence="2 3">
    <name type="scientific">Pisum sativum</name>
    <name type="common">Garden pea</name>
    <name type="synonym">Lathyrus oleraceus</name>
    <dbReference type="NCBI Taxonomy" id="3888"/>
    <lineage>
        <taxon>Eukaryota</taxon>
        <taxon>Viridiplantae</taxon>
        <taxon>Streptophyta</taxon>
        <taxon>Embryophyta</taxon>
        <taxon>Tracheophyta</taxon>
        <taxon>Spermatophyta</taxon>
        <taxon>Magnoliopsida</taxon>
        <taxon>eudicotyledons</taxon>
        <taxon>Gunneridae</taxon>
        <taxon>Pentapetalae</taxon>
        <taxon>rosids</taxon>
        <taxon>fabids</taxon>
        <taxon>Fabales</taxon>
        <taxon>Fabaceae</taxon>
        <taxon>Papilionoideae</taxon>
        <taxon>50 kb inversion clade</taxon>
        <taxon>NPAAA clade</taxon>
        <taxon>Hologalegina</taxon>
        <taxon>IRL clade</taxon>
        <taxon>Fabeae</taxon>
        <taxon>Lathyrus</taxon>
    </lineage>
</organism>
<dbReference type="Gene3D" id="2.40.70.10">
    <property type="entry name" value="Acid Proteases"/>
    <property type="match status" value="1"/>
</dbReference>
<reference evidence="2 3" key="1">
    <citation type="journal article" date="2022" name="Nat. Genet.">
        <title>Improved pea reference genome and pan-genome highlight genomic features and evolutionary characteristics.</title>
        <authorList>
            <person name="Yang T."/>
            <person name="Liu R."/>
            <person name="Luo Y."/>
            <person name="Hu S."/>
            <person name="Wang D."/>
            <person name="Wang C."/>
            <person name="Pandey M.K."/>
            <person name="Ge S."/>
            <person name="Xu Q."/>
            <person name="Li N."/>
            <person name="Li G."/>
            <person name="Huang Y."/>
            <person name="Saxena R.K."/>
            <person name="Ji Y."/>
            <person name="Li M."/>
            <person name="Yan X."/>
            <person name="He Y."/>
            <person name="Liu Y."/>
            <person name="Wang X."/>
            <person name="Xiang C."/>
            <person name="Varshney R.K."/>
            <person name="Ding H."/>
            <person name="Gao S."/>
            <person name="Zong X."/>
        </authorList>
    </citation>
    <scope>NUCLEOTIDE SEQUENCE [LARGE SCALE GENOMIC DNA]</scope>
    <source>
        <strain evidence="2 3">cv. Zhongwan 6</strain>
    </source>
</reference>
<name>A0A9D4YDD5_PEA</name>
<dbReference type="CDD" id="cd00303">
    <property type="entry name" value="retropepsin_like"/>
    <property type="match status" value="1"/>
</dbReference>
<gene>
    <name evidence="2" type="ORF">KIW84_022810</name>
</gene>
<dbReference type="Gramene" id="Psat02G0281000-T1">
    <property type="protein sequence ID" value="KAI5436459.1"/>
    <property type="gene ID" value="KIW84_022810"/>
</dbReference>
<dbReference type="PANTHER" id="PTHR32108:SF9">
    <property type="entry name" value="REVERSE TRANSCRIPTASE RNASE H-LIKE DOMAIN-CONTAINING PROTEIN"/>
    <property type="match status" value="1"/>
</dbReference>
<dbReference type="EMBL" id="JAMSHJ010000002">
    <property type="protein sequence ID" value="KAI5436459.1"/>
    <property type="molecule type" value="Genomic_DNA"/>
</dbReference>
<protein>
    <submittedName>
        <fullName evidence="2">Uncharacterized protein</fullName>
    </submittedName>
</protein>
<sequence>MSYAELYPSLVLKNLIQPRNSPRIPEPLPWWYKPELHYAFHQGAPGHDIENFYPLKYEVQKLMKSGMVSFEDRAPKVKVKPLPTHGNSSVNMVDGYPGEFKVFDVRLIQRSLVQMHKEICLVSDWEHDHDSCVIYSINPGGCEVVKRDIQRLMDEGMIQIVQSRNVDDNGPVPYSSNKAVSYQYNTTMIEGGQEVPLPMTSSMVSIADVTKVTRSGRVFGSVFPKDKEESVVSKKVEVPVVDLVGVSKGKSGESSDLKSNNDDEVLRLIKRSEFNMVEQLLQTPSKISVLSLLMNSEAHREALQRVLEQAFVEEDVIVDQFDHIVANIISCNNLSFCDEELPEEGRNHNLALHIFMNCKKDALSNVLVEPGSSLNVLLKSTLSKLSYQGTPMRYSGVIVKAFDGSRKIVIGEVDLPVKISPSDFQITFQVMDIHTAYSCLLGRPWFHEAGAITSTLHQKLKFVKNGKLVIVGGEKALLVSHLSSFSYVEPEDEVGTPFQALSITAEKRVGEPMSSLKDAKKIVEEGNVDKWGRMVEVSDNKGRTGLGFQRGSSTARLIPNPIEYNDPYPSPNFEFRVFEAEEESDVEVSDELSRLLEQDEKTIQPFEE</sequence>
<evidence type="ECO:0000313" key="2">
    <source>
        <dbReference type="EMBL" id="KAI5436459.1"/>
    </source>
</evidence>
<comment type="caution">
    <text evidence="2">The sequence shown here is derived from an EMBL/GenBank/DDBJ whole genome shotgun (WGS) entry which is preliminary data.</text>
</comment>
<accession>A0A9D4YDD5</accession>
<proteinExistence type="predicted"/>
<dbReference type="InterPro" id="IPR021109">
    <property type="entry name" value="Peptidase_aspartic_dom_sf"/>
</dbReference>
<evidence type="ECO:0000313" key="3">
    <source>
        <dbReference type="Proteomes" id="UP001058974"/>
    </source>
</evidence>
<dbReference type="AlphaFoldDB" id="A0A9D4YDD5"/>
<evidence type="ECO:0000256" key="1">
    <source>
        <dbReference type="SAM" id="MobiDB-lite"/>
    </source>
</evidence>
<feature type="region of interest" description="Disordered" evidence="1">
    <location>
        <begin position="588"/>
        <end position="608"/>
    </location>
</feature>
<dbReference type="PANTHER" id="PTHR32108">
    <property type="entry name" value="DNA-DIRECTED RNA POLYMERASE SUBUNIT ALPHA"/>
    <property type="match status" value="1"/>
</dbReference>
<keyword evidence="3" id="KW-1185">Reference proteome</keyword>
<dbReference type="Proteomes" id="UP001058974">
    <property type="component" value="Chromosome 2"/>
</dbReference>